<dbReference type="PANTHER" id="PTHR46104">
    <property type="entry name" value="GENE 9195-RELATED-RELATED"/>
    <property type="match status" value="1"/>
</dbReference>
<dbReference type="Gene3D" id="2.10.50.10">
    <property type="entry name" value="Tumor Necrosis Factor Receptor, subunit A, domain 2"/>
    <property type="match status" value="10"/>
</dbReference>
<evidence type="ECO:0000313" key="4">
    <source>
        <dbReference type="Proteomes" id="UP001244341"/>
    </source>
</evidence>
<proteinExistence type="predicted"/>
<evidence type="ECO:0000259" key="2">
    <source>
        <dbReference type="SMART" id="SM00208"/>
    </source>
</evidence>
<dbReference type="PANTHER" id="PTHR46104:SF1">
    <property type="entry name" value="GENE 9195-RELATED"/>
    <property type="match status" value="1"/>
</dbReference>
<dbReference type="Pfam" id="PF07699">
    <property type="entry name" value="Ephrin_rec_like"/>
    <property type="match status" value="12"/>
</dbReference>
<feature type="domain" description="TNFR-Cys" evidence="2">
    <location>
        <begin position="1279"/>
        <end position="1313"/>
    </location>
</feature>
<sequence length="1798" mass="176883">MLNQIQWTLLVALAGVTCLHSTSATGSRRALAQASGPCAGLLACAPGACISSRRGPQCSQCLPGFVAAPNRTRCGCPAGTYLLTSGLACGPCPMNSFCRPAANTPQPCPGVLVTARTGVRSLAGCVNPPGFRYVPGSAQPSARPCEINTFSLGLAGQTSCTPCPAGTATDPEAPIGEQTNSSSCRAPPGFFFTGDGVYPCAAGSFKAGYTGHYVRCTTCEAAGRLGFTTAAAMATSELICTALKPGYAPVIRGVTQLASVSVASISLGSLTARLCPHDHWCPGGEAAGQGYARPCPDGMMTQDTGATSPEQCVAPPGYRFDATTETAVECNNGFFSSGWDRAESCTPCGVNPAAIDDAVGWHSEGMLRLPVRDPNNGLPMRWLSVRGNATSCFIRRGMGILISTNGGLRAVACPANFHGTPEEKRFGLRLLSCTACPVGQVTSCEGVSNQAACEANLSQYRATYTDLPAGPVAASFDRRACVHLPGFAWVTASSSNRSFVTSGKCPNGWYSSGGTNGTCTACPDNLMTGTEGAAAQAECVAQPGFSYTAGMTAAAQCLNCGSFGLILAADVSTCELPVGSSTSLLQCDTIQAGYTPVGSSRPILTAIATVAGITGTAACPQDYYCQGGVVTGSPTAGPGIPVLCPGGTGTAGASAANTADNNCPCPQGQYKAGYNKLMSCDTCSAGLTTSSTASTRADDCKIIAAGLAPVIASVIQSSPVADAAVSTVTTTQCSAGSICIGGDITTAAGIPVACSSLVVGLTSAAGSDSADDCNLTQPGYGYSAGPPVTATLCAAGTFNTGSNQLACQSCPTGFTTSGAGATSSADCTLAAPGYGYSAGPPITTTQCAAGTFNAGSNQLACQACPTGFTTSGAGATSSADCTLAAAGYGYSAGPPVTATQCAAGTYNAGSNQLACQACPTGFTTSGAGATSSADCTLAAPGYGYSAGPPITATQCAAGTYNAGSNQLACQACPAGFTTSGAGATSSADCTLAAPGYGYSAGPPVTATQCADGTYNAGSNQLACQACPAGFTTSGAGATSSNDCTLAAAGYGYSAGPPVTATQCTAGTYNAGSNQLACQACPAGFTTSGAGATSSNDCTLAAAGYGYSAGPPVTATQCTAGTYNAGSNQLACQACPAGFTTSGAGATSSNDCTLAAAGYGYSAGPPVTATQCTAGTYNAGSNQLACQACPAGFTTSGAGATSSNDCTLAAAGYGYSAGPPVTATQCTAGTYNAGSNQLACQACPAGFTTSGAGATSSNDCTLAAAGYGYSAGPPVTATQCTAGTYNAGSNQLACQACPAGFTTSGAGATSSAACTLAAAGYGYSAGPPVTATLCAAGTYNAGSNQLACQACSTGLTTISAGATSIAACNSTLPGYGYVAGSPATATQCLAGTYNAGGNQLFCQSCSNGLTTQFAGASFCSAPPGYYYSSASGGSAVACTSGTYQSGYTSTPASACTSCPSDTQSYAPRTSSSDCYTPTAVAVQAVSANIYTSSTGDATVWQDRSYAGSWSSVVVDSSGKYMAAARSSGQIWYSQDKGATWTAIANSGSRNWVHLAMDNTGTEIFGVASSSNAAVFMGTTADRSTWTWSDISEGSIPVANTWSSIASNGDGTKLLACKTGAGAGLFAGTFSGSSWSWATASPTGDWQSVAVNDAGTRMFAAALNAAIAVSLDSGATWGTTGSSSNFRSIATDGAGSQLLAVRADLVTAGNGFLLKGTFSGGSYSWAQITNAALPLLGNFWAVASSRDGNTLLAAKSSTSLPPLAGDIRVSTDAGSTWSVADTSALLGLLQGDWTGVAVAG</sequence>
<feature type="domain" description="TNFR-Cys" evidence="2">
    <location>
        <begin position="1387"/>
        <end position="1418"/>
    </location>
</feature>
<feature type="chain" id="PRO_5045466319" description="TNFR-Cys domain-containing protein" evidence="1">
    <location>
        <begin position="25"/>
        <end position="1798"/>
    </location>
</feature>
<evidence type="ECO:0000313" key="3">
    <source>
        <dbReference type="EMBL" id="WIA19020.1"/>
    </source>
</evidence>
<accession>A0ABY8UCJ8</accession>
<dbReference type="InterPro" id="IPR001368">
    <property type="entry name" value="TNFR/NGFR_Cys_rich_reg"/>
</dbReference>
<feature type="domain" description="TNFR-Cys" evidence="2">
    <location>
        <begin position="847"/>
        <end position="881"/>
    </location>
</feature>
<organism evidence="3 4">
    <name type="scientific">Tetradesmus obliquus</name>
    <name type="common">Green alga</name>
    <name type="synonym">Acutodesmus obliquus</name>
    <dbReference type="NCBI Taxonomy" id="3088"/>
    <lineage>
        <taxon>Eukaryota</taxon>
        <taxon>Viridiplantae</taxon>
        <taxon>Chlorophyta</taxon>
        <taxon>core chlorophytes</taxon>
        <taxon>Chlorophyceae</taxon>
        <taxon>CS clade</taxon>
        <taxon>Sphaeropleales</taxon>
        <taxon>Scenedesmaceae</taxon>
        <taxon>Tetradesmus</taxon>
    </lineage>
</organism>
<feature type="domain" description="TNFR-Cys" evidence="2">
    <location>
        <begin position="1333"/>
        <end position="1367"/>
    </location>
</feature>
<dbReference type="SUPFAM" id="SSF57184">
    <property type="entry name" value="Growth factor receptor domain"/>
    <property type="match status" value="6"/>
</dbReference>
<reference evidence="3 4" key="1">
    <citation type="submission" date="2023-05" db="EMBL/GenBank/DDBJ databases">
        <title>A 100% complete, gapless, phased diploid assembly of the Scenedesmus obliquus UTEX 3031 genome.</title>
        <authorList>
            <person name="Biondi T.C."/>
            <person name="Hanschen E.R."/>
            <person name="Kwon T."/>
            <person name="Eng W."/>
            <person name="Kruse C.P.S."/>
            <person name="Koehler S.I."/>
            <person name="Kunde Y."/>
            <person name="Gleasner C.D."/>
            <person name="You Mak K.T."/>
            <person name="Polle J."/>
            <person name="Hovde B.T."/>
            <person name="Starkenburg S.R."/>
        </authorList>
    </citation>
    <scope>NUCLEOTIDE SEQUENCE [LARGE SCALE GENOMIC DNA]</scope>
    <source>
        <strain evidence="3 4">DOE0152z</strain>
    </source>
</reference>
<dbReference type="Proteomes" id="UP001244341">
    <property type="component" value="Chromosome 10b"/>
</dbReference>
<feature type="domain" description="TNFR-Cys" evidence="2">
    <location>
        <begin position="1225"/>
        <end position="1259"/>
    </location>
</feature>
<feature type="domain" description="TNFR-Cys" evidence="2">
    <location>
        <begin position="1009"/>
        <end position="1043"/>
    </location>
</feature>
<feature type="domain" description="TNFR-Cys" evidence="2">
    <location>
        <begin position="1063"/>
        <end position="1097"/>
    </location>
</feature>
<feature type="domain" description="TNFR-Cys" evidence="2">
    <location>
        <begin position="1171"/>
        <end position="1205"/>
    </location>
</feature>
<dbReference type="InterPro" id="IPR011641">
    <property type="entry name" value="Tyr-kin_ephrin_A/B_rcpt-like"/>
</dbReference>
<name>A0ABY8UCJ8_TETOB</name>
<keyword evidence="4" id="KW-1185">Reference proteome</keyword>
<feature type="domain" description="TNFR-Cys" evidence="2">
    <location>
        <begin position="901"/>
        <end position="935"/>
    </location>
</feature>
<dbReference type="SMART" id="SM01411">
    <property type="entry name" value="Ephrin_rec_like"/>
    <property type="match status" value="21"/>
</dbReference>
<dbReference type="InterPro" id="IPR015943">
    <property type="entry name" value="WD40/YVTN_repeat-like_dom_sf"/>
</dbReference>
<feature type="domain" description="TNFR-Cys" evidence="2">
    <location>
        <begin position="793"/>
        <end position="827"/>
    </location>
</feature>
<dbReference type="EMBL" id="CP126217">
    <property type="protein sequence ID" value="WIA19020.1"/>
    <property type="molecule type" value="Genomic_DNA"/>
</dbReference>
<dbReference type="InterPro" id="IPR009030">
    <property type="entry name" value="Growth_fac_rcpt_cys_sf"/>
</dbReference>
<keyword evidence="1" id="KW-0732">Signal</keyword>
<dbReference type="SMART" id="SM00208">
    <property type="entry name" value="TNFR"/>
    <property type="match status" value="12"/>
</dbReference>
<evidence type="ECO:0000256" key="1">
    <source>
        <dbReference type="SAM" id="SignalP"/>
    </source>
</evidence>
<feature type="signal peptide" evidence="1">
    <location>
        <begin position="1"/>
        <end position="24"/>
    </location>
</feature>
<gene>
    <name evidence="3" type="ORF">OEZ85_003681</name>
</gene>
<dbReference type="SUPFAM" id="SSF110296">
    <property type="entry name" value="Oligoxyloglucan reducing end-specific cellobiohydrolase"/>
    <property type="match status" value="1"/>
</dbReference>
<feature type="domain" description="TNFR-Cys" evidence="2">
    <location>
        <begin position="1117"/>
        <end position="1151"/>
    </location>
</feature>
<protein>
    <recommendedName>
        <fullName evidence="2">TNFR-Cys domain-containing protein</fullName>
    </recommendedName>
</protein>
<dbReference type="Gene3D" id="2.130.10.10">
    <property type="entry name" value="YVTN repeat-like/Quinoprotein amine dehydrogenase"/>
    <property type="match status" value="1"/>
</dbReference>
<feature type="domain" description="TNFR-Cys" evidence="2">
    <location>
        <begin position="955"/>
        <end position="989"/>
    </location>
</feature>